<organism evidence="1 2">
    <name type="scientific">Paenibacillus gansuensis</name>
    <dbReference type="NCBI Taxonomy" id="306542"/>
    <lineage>
        <taxon>Bacteria</taxon>
        <taxon>Bacillati</taxon>
        <taxon>Bacillota</taxon>
        <taxon>Bacilli</taxon>
        <taxon>Bacillales</taxon>
        <taxon>Paenibacillaceae</taxon>
        <taxon>Paenibacillus</taxon>
    </lineage>
</organism>
<keyword evidence="2" id="KW-1185">Reference proteome</keyword>
<sequence>MKQEVDFVKLNPTQNMTILVKTKHPAEEYQRIASRMMSYDSVYAEQVGFIETPSRQEAEAHLQMAGGEFCGNACMALAVYVASGKGLCPEDSMNIVLQTSGTDQLISCRVRVVADQYLCKIAMPVPRKLEQRQITYEGAELDVAIVRYPDFYHLVIEVESFSEEVREKAQALAKLLGVTQGSSLVGVLLYKTESGEMAPLIYVPPVDSMIWERGCGSGTASLGAYLSWKRKGGVEEPVRQPGGTIHVTADWSGGEVTSVWIEGTVGIAAQGQAYIEL</sequence>
<proteinExistence type="predicted"/>
<dbReference type="Pfam" id="PF26317">
    <property type="entry name" value="CntK_N"/>
    <property type="match status" value="1"/>
</dbReference>
<gene>
    <name evidence="1" type="ORF">ACFSUF_02780</name>
</gene>
<dbReference type="SUPFAM" id="SSF54506">
    <property type="entry name" value="Diaminopimelate epimerase-like"/>
    <property type="match status" value="1"/>
</dbReference>
<dbReference type="Proteomes" id="UP001597541">
    <property type="component" value="Unassembled WGS sequence"/>
</dbReference>
<dbReference type="RefSeq" id="WP_377599864.1">
    <property type="nucleotide sequence ID" value="NZ_JBHUME010000002.1"/>
</dbReference>
<evidence type="ECO:0000313" key="2">
    <source>
        <dbReference type="Proteomes" id="UP001597541"/>
    </source>
</evidence>
<dbReference type="Gene3D" id="3.10.310.10">
    <property type="entry name" value="Diaminopimelate Epimerase, Chain A, domain 1"/>
    <property type="match status" value="2"/>
</dbReference>
<name>A0ABW5P8U7_9BACL</name>
<evidence type="ECO:0000313" key="1">
    <source>
        <dbReference type="EMBL" id="MFD2611343.1"/>
    </source>
</evidence>
<dbReference type="InterPro" id="IPR058944">
    <property type="entry name" value="CntK-like"/>
</dbReference>
<dbReference type="EMBL" id="JBHUME010000002">
    <property type="protein sequence ID" value="MFD2611343.1"/>
    <property type="molecule type" value="Genomic_DNA"/>
</dbReference>
<reference evidence="2" key="1">
    <citation type="journal article" date="2019" name="Int. J. Syst. Evol. Microbiol.">
        <title>The Global Catalogue of Microorganisms (GCM) 10K type strain sequencing project: providing services to taxonomists for standard genome sequencing and annotation.</title>
        <authorList>
            <consortium name="The Broad Institute Genomics Platform"/>
            <consortium name="The Broad Institute Genome Sequencing Center for Infectious Disease"/>
            <person name="Wu L."/>
            <person name="Ma J."/>
        </authorList>
    </citation>
    <scope>NUCLEOTIDE SEQUENCE [LARGE SCALE GENOMIC DNA]</scope>
    <source>
        <strain evidence="2">KCTC 3950</strain>
    </source>
</reference>
<accession>A0ABW5P8U7</accession>
<comment type="caution">
    <text evidence="1">The sequence shown here is derived from an EMBL/GenBank/DDBJ whole genome shotgun (WGS) entry which is preliminary data.</text>
</comment>
<protein>
    <submittedName>
        <fullName evidence="1">Diaminopimelate epimerase</fullName>
    </submittedName>
</protein>